<evidence type="ECO:0000313" key="8">
    <source>
        <dbReference type="EMBL" id="AMX03415.1"/>
    </source>
</evidence>
<feature type="chain" id="PRO_5007509704" description="TonB-dependent receptor" evidence="5">
    <location>
        <begin position="35"/>
        <end position="994"/>
    </location>
</feature>
<evidence type="ECO:0000256" key="4">
    <source>
        <dbReference type="RuleBase" id="RU003357"/>
    </source>
</evidence>
<dbReference type="InterPro" id="IPR037066">
    <property type="entry name" value="Plug_dom_sf"/>
</dbReference>
<dbReference type="InterPro" id="IPR010104">
    <property type="entry name" value="TonB_rcpt_bac"/>
</dbReference>
<dbReference type="OrthoDB" id="8727862at2"/>
<dbReference type="Pfam" id="PF07715">
    <property type="entry name" value="Plug"/>
    <property type="match status" value="1"/>
</dbReference>
<dbReference type="Gene3D" id="2.170.130.10">
    <property type="entry name" value="TonB-dependent receptor, plug domain"/>
    <property type="match status" value="1"/>
</dbReference>
<feature type="signal peptide" evidence="5">
    <location>
        <begin position="1"/>
        <end position="34"/>
    </location>
</feature>
<dbReference type="InterPro" id="IPR000531">
    <property type="entry name" value="Beta-barrel_TonB"/>
</dbReference>
<proteinExistence type="inferred from homology"/>
<name>A0A143HNV2_MICTH</name>
<reference evidence="9" key="1">
    <citation type="submission" date="2016-03" db="EMBL/GenBank/DDBJ databases">
        <authorList>
            <person name="Lee Y.-S."/>
            <person name="Choi Y.-L."/>
        </authorList>
    </citation>
    <scope>NUCLEOTIDE SEQUENCE [LARGE SCALE GENOMIC DNA]</scope>
    <source>
        <strain evidence="9">DAU221</strain>
    </source>
</reference>
<evidence type="ECO:0008006" key="10">
    <source>
        <dbReference type="Google" id="ProtNLM"/>
    </source>
</evidence>
<evidence type="ECO:0000256" key="5">
    <source>
        <dbReference type="SAM" id="SignalP"/>
    </source>
</evidence>
<dbReference type="GeneID" id="76609012"/>
<evidence type="ECO:0000313" key="9">
    <source>
        <dbReference type="Proteomes" id="UP000076077"/>
    </source>
</evidence>
<dbReference type="EMBL" id="CP014864">
    <property type="protein sequence ID" value="AMX03415.1"/>
    <property type="molecule type" value="Genomic_DNA"/>
</dbReference>
<accession>A0A143HNV2</accession>
<dbReference type="KEGG" id="mthd:A3224_13265"/>
<evidence type="ECO:0000259" key="6">
    <source>
        <dbReference type="Pfam" id="PF00593"/>
    </source>
</evidence>
<dbReference type="InterPro" id="IPR036942">
    <property type="entry name" value="Beta-barrel_TonB_sf"/>
</dbReference>
<sequence>MNKNNDVFARTKLSHHTRLACAFSIMAMGPLALAQEQTDTEKHQNETEVLEEVQVTGHRASILSAQAAKRHAEQVMDAISATDIGALPDRSVSEALQRLPGIQLQRTNEARDPARLASEGGGVFVRGLSWVRTELNGRDIFSAEGGRTLGFEDVSADLLAGIEVYKNPTADQVEGGLGGTVNLRTRLPLEQNGRLLAFSGDYNYADLYDEGFVSGNGLYSDRWQLDGGEIGLLLSASIAEIGNRTDSIQSGRFEPNTEADGSTVYLPTGLGFRRIDWEQERNAYNGVFQWAPNDELTFTAQAFYAEANPVDLERAVGVNGPFGASLAPGMGDFHYDPSGRLQSGTLYDSSITFNTRYGEQESSIGDYSLRFEYAPTERWSVSGDLQHISSEATVLSMTAFTGVLPDSENDYPETTFSFSGSKPSLSISDQDRLMQQDQYWWGAAMDHLEDNEADSLAGRLDVEYTFDDNRFIKNIRFGGRITDKDTTTRQTGWNWSLLSNQYWLNNSPENTAFLHEAAQNQSELITFDEFMRGDVDVPTVGWFPTEQLVSSNTGAYKYFESMVANNGQFWGWAPLTPPEAYDLNPRGDNVSAGINEQNEKTRAIYVSLRFGDDSGDTLGLPFDGNFGMRFVETETTAYGRSVAGGIGDSCYIRDNASNITGIKPGDCANADAFVSAFLSELGDYKSFSNKYTNMLPSLNLRFMLQEELQLRFGLSRGMVRPAFSQTRPYTSLSFDFTGEQFNPDTVANGVQGTATGGAPYLKPTVADQFDTSLEWYFNDTGSLTFAAFYKDIHDYIALVTRVEEFSYGGQTFRFETTRQTNSASGQLQGFELAYQQFYDMLPSPFDGLGLQANFTYIDNKGGVNTAANPFEAAQQSGATDETLPIEGMSRTSYNLALMYEKYGVSARLAYNWRERYLLTTSAANIGRPVWFNDYGQLDGSVLYNATDNLKFGLQVTNILNSRSELEVLADGGPDARYSWTDTDRRIAFITRYSF</sequence>
<evidence type="ECO:0000259" key="7">
    <source>
        <dbReference type="Pfam" id="PF07715"/>
    </source>
</evidence>
<dbReference type="PANTHER" id="PTHR40980:SF3">
    <property type="entry name" value="TONB-DEPENDENT RECEPTOR-LIKE BETA-BARREL DOMAIN-CONTAINING PROTEIN"/>
    <property type="match status" value="1"/>
</dbReference>
<keyword evidence="9" id="KW-1185">Reference proteome</keyword>
<dbReference type="Proteomes" id="UP000076077">
    <property type="component" value="Chromosome"/>
</dbReference>
<dbReference type="RefSeq" id="WP_067155566.1">
    <property type="nucleotide sequence ID" value="NZ_CP014864.1"/>
</dbReference>
<keyword evidence="3" id="KW-0998">Cell outer membrane</keyword>
<comment type="subcellular location">
    <subcellularLocation>
        <location evidence="1 4">Cell outer membrane</location>
    </subcellularLocation>
</comment>
<feature type="domain" description="TonB-dependent receptor plug" evidence="7">
    <location>
        <begin position="69"/>
        <end position="180"/>
    </location>
</feature>
<dbReference type="AlphaFoldDB" id="A0A143HNV2"/>
<dbReference type="NCBIfam" id="TIGR01782">
    <property type="entry name" value="TonB-Xanth-Caul"/>
    <property type="match status" value="1"/>
</dbReference>
<dbReference type="Gene3D" id="2.40.170.20">
    <property type="entry name" value="TonB-dependent receptor, beta-barrel domain"/>
    <property type="match status" value="1"/>
</dbReference>
<protein>
    <recommendedName>
        <fullName evidence="10">TonB-dependent receptor</fullName>
    </recommendedName>
</protein>
<evidence type="ECO:0000256" key="2">
    <source>
        <dbReference type="ARBA" id="ARBA00023136"/>
    </source>
</evidence>
<dbReference type="SUPFAM" id="SSF56935">
    <property type="entry name" value="Porins"/>
    <property type="match status" value="1"/>
</dbReference>
<comment type="similarity">
    <text evidence="4">Belongs to the TonB-dependent receptor family.</text>
</comment>
<keyword evidence="2 4" id="KW-0472">Membrane</keyword>
<organism evidence="8 9">
    <name type="scientific">Microbulbifer thermotolerans</name>
    <dbReference type="NCBI Taxonomy" id="252514"/>
    <lineage>
        <taxon>Bacteria</taxon>
        <taxon>Pseudomonadati</taxon>
        <taxon>Pseudomonadota</taxon>
        <taxon>Gammaproteobacteria</taxon>
        <taxon>Cellvibrionales</taxon>
        <taxon>Microbulbiferaceae</taxon>
        <taxon>Microbulbifer</taxon>
    </lineage>
</organism>
<gene>
    <name evidence="8" type="ORF">A3224_13265</name>
</gene>
<dbReference type="GO" id="GO:0009279">
    <property type="term" value="C:cell outer membrane"/>
    <property type="evidence" value="ECO:0007669"/>
    <property type="project" value="UniProtKB-SubCell"/>
</dbReference>
<feature type="domain" description="TonB-dependent receptor-like beta-barrel" evidence="6">
    <location>
        <begin position="456"/>
        <end position="958"/>
    </location>
</feature>
<dbReference type="Pfam" id="PF00593">
    <property type="entry name" value="TonB_dep_Rec_b-barrel"/>
    <property type="match status" value="1"/>
</dbReference>
<keyword evidence="5" id="KW-0732">Signal</keyword>
<keyword evidence="4" id="KW-0798">TonB box</keyword>
<dbReference type="InterPro" id="IPR012910">
    <property type="entry name" value="Plug_dom"/>
</dbReference>
<dbReference type="STRING" id="252514.A3224_13265"/>
<evidence type="ECO:0000256" key="1">
    <source>
        <dbReference type="ARBA" id="ARBA00004442"/>
    </source>
</evidence>
<evidence type="ECO:0000256" key="3">
    <source>
        <dbReference type="ARBA" id="ARBA00023237"/>
    </source>
</evidence>
<dbReference type="PANTHER" id="PTHR40980">
    <property type="entry name" value="PLUG DOMAIN-CONTAINING PROTEIN"/>
    <property type="match status" value="1"/>
</dbReference>